<keyword evidence="16" id="KW-1185">Reference proteome</keyword>
<feature type="binding site" evidence="13">
    <location>
        <position position="217"/>
    </location>
    <ligand>
        <name>FMN</name>
        <dbReference type="ChEBI" id="CHEBI:58210"/>
    </ligand>
</feature>
<feature type="binding site" evidence="13">
    <location>
        <position position="86"/>
    </location>
    <ligand>
        <name>FMN</name>
        <dbReference type="ChEBI" id="CHEBI:58210"/>
    </ligand>
</feature>
<evidence type="ECO:0000313" key="15">
    <source>
        <dbReference type="EMBL" id="TCV90490.1"/>
    </source>
</evidence>
<feature type="domain" description="Dihydroorotate dehydrogenase catalytic" evidence="14">
    <location>
        <begin position="47"/>
        <end position="336"/>
    </location>
</feature>
<evidence type="ECO:0000256" key="9">
    <source>
        <dbReference type="ARBA" id="ARBA00022975"/>
    </source>
</evidence>
<evidence type="ECO:0000256" key="13">
    <source>
        <dbReference type="HAMAP-Rule" id="MF_00225"/>
    </source>
</evidence>
<dbReference type="HAMAP" id="MF_00225">
    <property type="entry name" value="DHO_dh_type2"/>
    <property type="match status" value="1"/>
</dbReference>
<feature type="binding site" evidence="13">
    <location>
        <position position="268"/>
    </location>
    <ligand>
        <name>FMN</name>
        <dbReference type="ChEBI" id="CHEBI:58210"/>
    </ligand>
</feature>
<feature type="binding site" evidence="13">
    <location>
        <begin position="246"/>
        <end position="247"/>
    </location>
    <ligand>
        <name>substrate</name>
    </ligand>
</feature>
<proteinExistence type="inferred from homology"/>
<gene>
    <name evidence="13" type="primary">pyrD</name>
    <name evidence="15" type="ORF">EDC63_101463</name>
</gene>
<dbReference type="Pfam" id="PF01180">
    <property type="entry name" value="DHO_dh"/>
    <property type="match status" value="1"/>
</dbReference>
<comment type="function">
    <text evidence="1 13">Catalyzes the conversion of dihydroorotate to orotate with quinone as electron acceptor.</text>
</comment>
<dbReference type="EMBL" id="SMCO01000001">
    <property type="protein sequence ID" value="TCV90490.1"/>
    <property type="molecule type" value="Genomic_DNA"/>
</dbReference>
<comment type="subcellular location">
    <subcellularLocation>
        <location evidence="2 13">Cell membrane</location>
        <topology evidence="2 13">Peripheral membrane protein</topology>
    </subcellularLocation>
</comment>
<keyword evidence="11 13" id="KW-0472">Membrane</keyword>
<keyword evidence="8 13" id="KW-0288">FMN</keyword>
<comment type="caution">
    <text evidence="15">The sequence shown here is derived from an EMBL/GenBank/DDBJ whole genome shotgun (WGS) entry which is preliminary data.</text>
</comment>
<comment type="subunit">
    <text evidence="5 13">Monomer.</text>
</comment>
<dbReference type="RefSeq" id="WP_124947577.1">
    <property type="nucleotide sequence ID" value="NZ_BHVT01000073.1"/>
</dbReference>
<dbReference type="SUPFAM" id="SSF51395">
    <property type="entry name" value="FMN-linked oxidoreductases"/>
    <property type="match status" value="1"/>
</dbReference>
<feature type="binding site" evidence="13">
    <location>
        <position position="177"/>
    </location>
    <ligand>
        <name>substrate</name>
    </ligand>
</feature>
<dbReference type="FunFam" id="3.20.20.70:FF:000028">
    <property type="entry name" value="Dihydroorotate dehydrogenase (quinone)"/>
    <property type="match status" value="1"/>
</dbReference>
<dbReference type="NCBIfam" id="NF003646">
    <property type="entry name" value="PRK05286.1-4"/>
    <property type="match status" value="1"/>
</dbReference>
<feature type="binding site" evidence="13">
    <location>
        <position position="139"/>
    </location>
    <ligand>
        <name>FMN</name>
        <dbReference type="ChEBI" id="CHEBI:58210"/>
    </ligand>
</feature>
<comment type="similarity">
    <text evidence="4 13">Belongs to the dihydroorotate dehydrogenase family. Type 2 subfamily.</text>
</comment>
<dbReference type="InterPro" id="IPR050074">
    <property type="entry name" value="DHO_dehydrogenase"/>
</dbReference>
<dbReference type="EC" id="1.3.5.2" evidence="13"/>
<feature type="binding site" evidence="13">
    <location>
        <position position="172"/>
    </location>
    <ligand>
        <name>FMN</name>
        <dbReference type="ChEBI" id="CHEBI:58210"/>
    </ligand>
</feature>
<dbReference type="InterPro" id="IPR005720">
    <property type="entry name" value="Dihydroorotate_DH_cat"/>
</dbReference>
<dbReference type="PANTHER" id="PTHR48109">
    <property type="entry name" value="DIHYDROOROTATE DEHYDROGENASE (QUINONE), MITOCHONDRIAL-RELATED"/>
    <property type="match status" value="1"/>
</dbReference>
<reference evidence="15 16" key="1">
    <citation type="submission" date="2019-03" db="EMBL/GenBank/DDBJ databases">
        <title>Genomic Encyclopedia of Type Strains, Phase IV (KMG-IV): sequencing the most valuable type-strain genomes for metagenomic binning, comparative biology and taxonomic classification.</title>
        <authorList>
            <person name="Goeker M."/>
        </authorList>
    </citation>
    <scope>NUCLEOTIDE SEQUENCE [LARGE SCALE GENOMIC DNA]</scope>
    <source>
        <strain evidence="15 16">DSM 100309</strain>
    </source>
</reference>
<evidence type="ECO:0000256" key="7">
    <source>
        <dbReference type="ARBA" id="ARBA00022630"/>
    </source>
</evidence>
<feature type="binding site" evidence="13">
    <location>
        <begin position="111"/>
        <end position="115"/>
    </location>
    <ligand>
        <name>substrate</name>
    </ligand>
</feature>
<accession>A0A4R3YEJ1</accession>
<evidence type="ECO:0000256" key="12">
    <source>
        <dbReference type="ARBA" id="ARBA00048639"/>
    </source>
</evidence>
<dbReference type="UniPathway" id="UPA00070">
    <property type="reaction ID" value="UER00946"/>
</dbReference>
<evidence type="ECO:0000256" key="10">
    <source>
        <dbReference type="ARBA" id="ARBA00023002"/>
    </source>
</evidence>
<dbReference type="GO" id="GO:0005737">
    <property type="term" value="C:cytoplasm"/>
    <property type="evidence" value="ECO:0007669"/>
    <property type="project" value="InterPro"/>
</dbReference>
<feature type="binding site" evidence="13">
    <location>
        <begin position="62"/>
        <end position="66"/>
    </location>
    <ligand>
        <name>FMN</name>
        <dbReference type="ChEBI" id="CHEBI:58210"/>
    </ligand>
</feature>
<evidence type="ECO:0000256" key="2">
    <source>
        <dbReference type="ARBA" id="ARBA00004202"/>
    </source>
</evidence>
<keyword evidence="6 13" id="KW-1003">Cell membrane</keyword>
<keyword evidence="7 13" id="KW-0285">Flavoprotein</keyword>
<organism evidence="15 16">
    <name type="scientific">Sulfurirhabdus autotrophica</name>
    <dbReference type="NCBI Taxonomy" id="1706046"/>
    <lineage>
        <taxon>Bacteria</taxon>
        <taxon>Pseudomonadati</taxon>
        <taxon>Pseudomonadota</taxon>
        <taxon>Betaproteobacteria</taxon>
        <taxon>Nitrosomonadales</taxon>
        <taxon>Sulfuricellaceae</taxon>
        <taxon>Sulfurirhabdus</taxon>
    </lineage>
</organism>
<dbReference type="GO" id="GO:0106430">
    <property type="term" value="F:dihydroorotate dehydrogenase (quinone) activity"/>
    <property type="evidence" value="ECO:0007669"/>
    <property type="project" value="UniProtKB-EC"/>
</dbReference>
<dbReference type="OrthoDB" id="9802377at2"/>
<comment type="pathway">
    <text evidence="3 13">Pyrimidine metabolism; UMP biosynthesis via de novo pathway; orotate from (S)-dihydroorotate (quinone route): step 1/1.</text>
</comment>
<dbReference type="InterPro" id="IPR001295">
    <property type="entry name" value="Dihydroorotate_DH_CS"/>
</dbReference>
<dbReference type="AlphaFoldDB" id="A0A4R3YEJ1"/>
<dbReference type="PROSITE" id="PS00911">
    <property type="entry name" value="DHODEHASE_1"/>
    <property type="match status" value="1"/>
</dbReference>
<evidence type="ECO:0000256" key="8">
    <source>
        <dbReference type="ARBA" id="ARBA00022643"/>
    </source>
</evidence>
<dbReference type="Gene3D" id="3.20.20.70">
    <property type="entry name" value="Aldolase class I"/>
    <property type="match status" value="1"/>
</dbReference>
<keyword evidence="9 13" id="KW-0665">Pyrimidine biosynthesis</keyword>
<dbReference type="NCBIfam" id="NF003652">
    <property type="entry name" value="PRK05286.2-5"/>
    <property type="match status" value="1"/>
</dbReference>
<sequence>MLYSILRPLLFKLDPESAHHFTLDALEKAHKLGLLRLIKPGHKCLPRSVMGLSFPNPVGLAAGLDKNGDYIDALSDLGFGFIEIGTVTPRPQPGNPKPRLFRIPEANAIINRMGFNNNGVDSLIANVEKARYSGILGINIGKNFDTPIEKAADDYLIGLRKVYPYASYITVNISSPNTKNLRQLQQADELGALLDQLKTAQDKLASDHGKYVPIALKIAPDLETEQIIEIAELLLQYKIDGVIATNTTLSREGVESLNQGNETGGLSGAPVRIKSTAVIKQLSLALQKKIPIIGVGGILNGLDAEEKFKAGADLVQIYSGLIYRGPELIKEILQTIR</sequence>
<name>A0A4R3YEJ1_9PROT</name>
<dbReference type="PIRSF" id="PIRSF000164">
    <property type="entry name" value="DHO_oxidase"/>
    <property type="match status" value="1"/>
</dbReference>
<dbReference type="PANTHER" id="PTHR48109:SF4">
    <property type="entry name" value="DIHYDROOROTATE DEHYDROGENASE (QUINONE), MITOCHONDRIAL"/>
    <property type="match status" value="1"/>
</dbReference>
<keyword evidence="10 13" id="KW-0560">Oxidoreductase</keyword>
<dbReference type="GO" id="GO:0044205">
    <property type="term" value="P:'de novo' UMP biosynthetic process"/>
    <property type="evidence" value="ECO:0007669"/>
    <property type="project" value="UniProtKB-UniRule"/>
</dbReference>
<feature type="binding site" evidence="13">
    <location>
        <position position="66"/>
    </location>
    <ligand>
        <name>substrate</name>
    </ligand>
</feature>
<dbReference type="InterPro" id="IPR013785">
    <property type="entry name" value="Aldolase_TIM"/>
</dbReference>
<dbReference type="NCBIfam" id="NF003644">
    <property type="entry name" value="PRK05286.1-1"/>
    <property type="match status" value="1"/>
</dbReference>
<evidence type="ECO:0000256" key="1">
    <source>
        <dbReference type="ARBA" id="ARBA00003125"/>
    </source>
</evidence>
<feature type="active site" description="Nucleophile" evidence="13">
    <location>
        <position position="175"/>
    </location>
</feature>
<dbReference type="InterPro" id="IPR005719">
    <property type="entry name" value="Dihydroorotate_DH_2"/>
</dbReference>
<dbReference type="GO" id="GO:0005886">
    <property type="term" value="C:plasma membrane"/>
    <property type="evidence" value="ECO:0007669"/>
    <property type="project" value="UniProtKB-SubCell"/>
</dbReference>
<dbReference type="CDD" id="cd04738">
    <property type="entry name" value="DHOD_2_like"/>
    <property type="match status" value="1"/>
</dbReference>
<comment type="cofactor">
    <cofactor evidence="13">
        <name>FMN</name>
        <dbReference type="ChEBI" id="CHEBI:58210"/>
    </cofactor>
    <text evidence="13">Binds 1 FMN per subunit.</text>
</comment>
<evidence type="ECO:0000256" key="11">
    <source>
        <dbReference type="ARBA" id="ARBA00023136"/>
    </source>
</evidence>
<evidence type="ECO:0000256" key="6">
    <source>
        <dbReference type="ARBA" id="ARBA00022475"/>
    </source>
</evidence>
<comment type="catalytic activity">
    <reaction evidence="12 13">
        <text>(S)-dihydroorotate + a quinone = orotate + a quinol</text>
        <dbReference type="Rhea" id="RHEA:30187"/>
        <dbReference type="ChEBI" id="CHEBI:24646"/>
        <dbReference type="ChEBI" id="CHEBI:30839"/>
        <dbReference type="ChEBI" id="CHEBI:30864"/>
        <dbReference type="ChEBI" id="CHEBI:132124"/>
        <dbReference type="EC" id="1.3.5.2"/>
    </reaction>
</comment>
<dbReference type="Proteomes" id="UP000295367">
    <property type="component" value="Unassembled WGS sequence"/>
</dbReference>
<evidence type="ECO:0000256" key="3">
    <source>
        <dbReference type="ARBA" id="ARBA00005161"/>
    </source>
</evidence>
<dbReference type="NCBIfam" id="TIGR01036">
    <property type="entry name" value="pyrD_sub2"/>
    <property type="match status" value="1"/>
</dbReference>
<evidence type="ECO:0000256" key="5">
    <source>
        <dbReference type="ARBA" id="ARBA00011245"/>
    </source>
</evidence>
<feature type="binding site" evidence="13">
    <location>
        <position position="172"/>
    </location>
    <ligand>
        <name>substrate</name>
    </ligand>
</feature>
<feature type="binding site" evidence="13">
    <location>
        <position position="297"/>
    </location>
    <ligand>
        <name>FMN</name>
        <dbReference type="ChEBI" id="CHEBI:58210"/>
    </ligand>
</feature>
<protein>
    <recommendedName>
        <fullName evidence="13">Dihydroorotate dehydrogenase (quinone)</fullName>
        <ecNumber evidence="13">1.3.5.2</ecNumber>
    </recommendedName>
    <alternativeName>
        <fullName evidence="13">DHOdehase</fullName>
        <shortName evidence="13">DHOD</shortName>
        <shortName evidence="13">DHODase</shortName>
    </alternativeName>
    <alternativeName>
        <fullName evidence="13">Dihydroorotate oxidase</fullName>
    </alternativeName>
</protein>
<feature type="binding site" evidence="13">
    <location>
        <position position="245"/>
    </location>
    <ligand>
        <name>FMN</name>
        <dbReference type="ChEBI" id="CHEBI:58210"/>
    </ligand>
</feature>
<dbReference type="GO" id="GO:0006207">
    <property type="term" value="P:'de novo' pyrimidine nucleobase biosynthetic process"/>
    <property type="evidence" value="ECO:0007669"/>
    <property type="project" value="UniProtKB-UniRule"/>
</dbReference>
<feature type="binding site" evidence="13">
    <location>
        <begin position="318"/>
        <end position="319"/>
    </location>
    <ligand>
        <name>FMN</name>
        <dbReference type="ChEBI" id="CHEBI:58210"/>
    </ligand>
</feature>
<dbReference type="NCBIfam" id="NF003645">
    <property type="entry name" value="PRK05286.1-2"/>
    <property type="match status" value="1"/>
</dbReference>
<evidence type="ECO:0000313" key="16">
    <source>
        <dbReference type="Proteomes" id="UP000295367"/>
    </source>
</evidence>
<evidence type="ECO:0000256" key="4">
    <source>
        <dbReference type="ARBA" id="ARBA00005359"/>
    </source>
</evidence>
<dbReference type="PROSITE" id="PS00912">
    <property type="entry name" value="DHODEHASE_2"/>
    <property type="match status" value="1"/>
</dbReference>
<dbReference type="InterPro" id="IPR012135">
    <property type="entry name" value="Dihydroorotate_DH_1_2"/>
</dbReference>
<evidence type="ECO:0000259" key="14">
    <source>
        <dbReference type="Pfam" id="PF01180"/>
    </source>
</evidence>